<reference evidence="1 2" key="1">
    <citation type="submission" date="2023-11" db="EMBL/GenBank/DDBJ databases">
        <title>Coraliomargarita sp. nov., isolated from marine algae.</title>
        <authorList>
            <person name="Lee J.K."/>
            <person name="Baek J.H."/>
            <person name="Kim J.M."/>
            <person name="Choi D.G."/>
            <person name="Jeon C.O."/>
        </authorList>
    </citation>
    <scope>NUCLEOTIDE SEQUENCE [LARGE SCALE GENOMIC DNA]</scope>
    <source>
        <strain evidence="1 2">J2-16</strain>
    </source>
</reference>
<proteinExistence type="predicted"/>
<gene>
    <name evidence="1" type="ORF">SH580_13480</name>
</gene>
<dbReference type="EMBL" id="CP138858">
    <property type="protein sequence ID" value="WPJ94445.1"/>
    <property type="molecule type" value="Genomic_DNA"/>
</dbReference>
<evidence type="ECO:0000313" key="1">
    <source>
        <dbReference type="EMBL" id="WPJ94445.1"/>
    </source>
</evidence>
<protein>
    <submittedName>
        <fullName evidence="1">Uncharacterized protein</fullName>
    </submittedName>
</protein>
<evidence type="ECO:0000313" key="2">
    <source>
        <dbReference type="Proteomes" id="UP001324993"/>
    </source>
</evidence>
<dbReference type="Proteomes" id="UP001324993">
    <property type="component" value="Chromosome"/>
</dbReference>
<accession>A0ABZ0RI21</accession>
<keyword evidence="2" id="KW-1185">Reference proteome</keyword>
<sequence>MKIFRSPSYLTNTSILNMQAAATQHRKQFFPINNSFRHYLTEYHRAMELPVTYEDMLKYEDSFPLINKNGDDTLWQTLIYEQQFGRELYEGLKKTYVFLRSGGDESILSNLYIDRVDFCTFGNTKPMRVRVVNQYNDNHDYFYVKKADASRIYGLELEELLSPNAINFLVHQDTLIEEHIIGVPGDDFIRIYLPQPDLHSVRLAKEFIKFNERCFVRLLGDMRAYNYVVEVTPDFEESQYRVRAIDFDQQCYEGRRSLYLPQFFKNNLPVVKLCTELINVETSQQYQREERSLMRRRLRFALHRVQHLRACMCADQISSTEKMRQLRKELADMHNDYRFMLCHSMGEITFLNITITLGLEGKAAYYPEGDGA</sequence>
<name>A0ABZ0RI21_9BACT</name>
<organism evidence="1 2">
    <name type="scientific">Coraliomargarita algicola</name>
    <dbReference type="NCBI Taxonomy" id="3092156"/>
    <lineage>
        <taxon>Bacteria</taxon>
        <taxon>Pseudomonadati</taxon>
        <taxon>Verrucomicrobiota</taxon>
        <taxon>Opitutia</taxon>
        <taxon>Puniceicoccales</taxon>
        <taxon>Coraliomargaritaceae</taxon>
        <taxon>Coraliomargarita</taxon>
    </lineage>
</organism>
<dbReference type="RefSeq" id="WP_319831374.1">
    <property type="nucleotide sequence ID" value="NZ_CP138858.1"/>
</dbReference>